<evidence type="ECO:0000313" key="5">
    <source>
        <dbReference type="Proteomes" id="UP001239994"/>
    </source>
</evidence>
<feature type="region of interest" description="Disordered" evidence="3">
    <location>
        <begin position="1"/>
        <end position="24"/>
    </location>
</feature>
<reference evidence="4" key="1">
    <citation type="submission" date="2023-03" db="EMBL/GenBank/DDBJ databases">
        <title>Electrophorus voltai genome.</title>
        <authorList>
            <person name="Bian C."/>
        </authorList>
    </citation>
    <scope>NUCLEOTIDE SEQUENCE</scope>
    <source>
        <strain evidence="4">CB-2022</strain>
        <tissue evidence="4">Muscle</tissue>
    </source>
</reference>
<dbReference type="PANTHER" id="PTHR21292:SF12">
    <property type="entry name" value="EXOCYST COMPLEX COMPONENT 3-LIKE PROTEIN"/>
    <property type="match status" value="1"/>
</dbReference>
<keyword evidence="2" id="KW-0268">Exocytosis</keyword>
<dbReference type="Gene3D" id="1.10.357.70">
    <property type="entry name" value="Exocyst complex component Sec6, C-terminal domain"/>
    <property type="match status" value="1"/>
</dbReference>
<organism evidence="4 5">
    <name type="scientific">Electrophorus voltai</name>
    <dbReference type="NCBI Taxonomy" id="2609070"/>
    <lineage>
        <taxon>Eukaryota</taxon>
        <taxon>Metazoa</taxon>
        <taxon>Chordata</taxon>
        <taxon>Craniata</taxon>
        <taxon>Vertebrata</taxon>
        <taxon>Euteleostomi</taxon>
        <taxon>Actinopterygii</taxon>
        <taxon>Neopterygii</taxon>
        <taxon>Teleostei</taxon>
        <taxon>Ostariophysi</taxon>
        <taxon>Gymnotiformes</taxon>
        <taxon>Gymnotoidei</taxon>
        <taxon>Gymnotidae</taxon>
        <taxon>Electrophorus</taxon>
    </lineage>
</organism>
<dbReference type="Gene3D" id="1.10.357.50">
    <property type="match status" value="1"/>
</dbReference>
<dbReference type="InterPro" id="IPR010326">
    <property type="entry name" value="EXOC3/Sec6"/>
</dbReference>
<dbReference type="InterPro" id="IPR042532">
    <property type="entry name" value="EXOC3/Sec6_C"/>
</dbReference>
<evidence type="ECO:0008006" key="6">
    <source>
        <dbReference type="Google" id="ProtNLM"/>
    </source>
</evidence>
<dbReference type="Pfam" id="PF06046">
    <property type="entry name" value="Sec6"/>
    <property type="match status" value="1"/>
</dbReference>
<dbReference type="GO" id="GO:0000149">
    <property type="term" value="F:SNARE binding"/>
    <property type="evidence" value="ECO:0007669"/>
    <property type="project" value="TreeGrafter"/>
</dbReference>
<dbReference type="GO" id="GO:0000145">
    <property type="term" value="C:exocyst"/>
    <property type="evidence" value="ECO:0007669"/>
    <property type="project" value="InterPro"/>
</dbReference>
<evidence type="ECO:0000256" key="2">
    <source>
        <dbReference type="ARBA" id="ARBA00022483"/>
    </source>
</evidence>
<protein>
    <recommendedName>
        <fullName evidence="6">Exocyst complex component 3-like protein</fullName>
    </recommendedName>
</protein>
<evidence type="ECO:0000256" key="1">
    <source>
        <dbReference type="ARBA" id="ARBA00009447"/>
    </source>
</evidence>
<dbReference type="FunFam" id="1.10.357.70:FF:000001">
    <property type="entry name" value="Exocyst complex component 3"/>
    <property type="match status" value="1"/>
</dbReference>
<name>A0AAD8ZSD3_9TELE</name>
<accession>A0AAD8ZSD3</accession>
<dbReference type="Proteomes" id="UP001239994">
    <property type="component" value="Unassembled WGS sequence"/>
</dbReference>
<dbReference type="PANTHER" id="PTHR21292">
    <property type="entry name" value="EXOCYST COMPLEX COMPONENT SEC6-RELATED"/>
    <property type="match status" value="1"/>
</dbReference>
<dbReference type="GO" id="GO:0051601">
    <property type="term" value="P:exocyst localization"/>
    <property type="evidence" value="ECO:0007669"/>
    <property type="project" value="TreeGrafter"/>
</dbReference>
<comment type="similarity">
    <text evidence="1">Belongs to the SEC6 family.</text>
</comment>
<dbReference type="AlphaFoldDB" id="A0AAD8ZSD3"/>
<evidence type="ECO:0000256" key="3">
    <source>
        <dbReference type="SAM" id="MobiDB-lite"/>
    </source>
</evidence>
<sequence>MEASQSREPLHGPPAGPETASPEVSDAVGANLDMLPASFADFSGSVLRHRAVVGYGCERASQAVSVPRGLSAAALCWPGGRAPPPRQRRGRPNPNGGAEWFFFCGLPDAPVQGEAWPELGRAEALARGAALKWASGVFCHPEHLEKLVHYRKRESQRTASINSRLKSVVQSYLEGVDWGLRQLREARSELRDVSHAMAEVRLESRKNAEGISPLETLRETSITHCQLLAAVSNLPRLYSVRSMVLETERLVESRRLLEAHARLMELERWQDEVFLQLHSMEGPSRMALSPEDDELVRNYFSGVGRLVEALARELWAVVGSGLTLALHNPTPFVSAVRIVEREEALDRFFLEERNGGVPGRPIPPDRPRHWRQCFFKVLEEAVAARFRKVSYRHSRGPGLAGHLSALQHCIMGDLSTVRNLLEQCVPPYYHLTKAYLHACHRCLQVHLKQTISWELQSGEIFAVLHWVLHVYSSSEMMGEPSLTAYLDWDELGPLISQDEVDQLQNKYVQSVRKSVSEWMQKTLEVELMDWQRHQEPDIDHEGCYHTSLPTIVTQMLEENARVALMINETLRDQTFQMGLYEMEKLLARFRDAIVEFGKEHRKAPADNGAFYLHYLLACISNCVILKSATENLYQQVSSASSRASVRLSRIPPGPLAALDRAVRKACRLAMDQLLLELQPHLQELLTRAWLAQGDIISKVCSILEEHRELYSRVRPPCRQRLQEEALWLTVVEYVRALMQKRLICRSEEEREHAALQMTQDAQQLGEHLRNTEVDGTAAEVNPTSLIPVLAEFIKLKDPGLLILEVSGLISKYPDISEEHVSALLDIRGDVPRDVRASVLCLVEQNSPVLPPGYRPIFPDILVPPPSTAFCLPTTKCA</sequence>
<evidence type="ECO:0000313" key="4">
    <source>
        <dbReference type="EMBL" id="KAK1804598.1"/>
    </source>
</evidence>
<gene>
    <name evidence="4" type="ORF">P4O66_020596</name>
</gene>
<comment type="caution">
    <text evidence="4">The sequence shown here is derived from an EMBL/GenBank/DDBJ whole genome shotgun (WGS) entry which is preliminary data.</text>
</comment>
<proteinExistence type="inferred from homology"/>
<dbReference type="GO" id="GO:0006887">
    <property type="term" value="P:exocytosis"/>
    <property type="evidence" value="ECO:0007669"/>
    <property type="project" value="UniProtKB-KW"/>
</dbReference>
<keyword evidence="5" id="KW-1185">Reference proteome</keyword>
<dbReference type="EMBL" id="JAROKS010000004">
    <property type="protein sequence ID" value="KAK1804598.1"/>
    <property type="molecule type" value="Genomic_DNA"/>
</dbReference>